<dbReference type="EMBL" id="JAUDCK010000007">
    <property type="protein sequence ID" value="MDM8195361.1"/>
    <property type="molecule type" value="Genomic_DNA"/>
</dbReference>
<keyword evidence="2" id="KW-1185">Reference proteome</keyword>
<reference evidence="1 2" key="2">
    <citation type="submission" date="2023-06" db="EMBL/GenBank/DDBJ databases">
        <authorList>
            <person name="Zeman M."/>
            <person name="Kubasova T."/>
            <person name="Jahodarova E."/>
            <person name="Nykrynova M."/>
            <person name="Rychlik I."/>
        </authorList>
    </citation>
    <scope>NUCLEOTIDE SEQUENCE [LARGE SCALE GENOMIC DNA]</scope>
    <source>
        <strain evidence="1 2">ET341</strain>
    </source>
</reference>
<sequence>MTTRYQVQLIQDDDIKSAYELLLWDHSHIYFQDYSIAFQDIQEINISMCSMMQMLDILSIYMNYYVDINIITPKEEYAFQIMNHDTLLSFFETVSSFPIPINDPLHILQLYTDMPDNYARTKYLDRHFKKWAQQYHLDNPRGKCIPTQFSFHKKS</sequence>
<reference evidence="2" key="1">
    <citation type="submission" date="2023-06" db="EMBL/GenBank/DDBJ databases">
        <title>Identification and characterization of horizontal gene transfer across gut microbiota members of farm animals based on homology search.</title>
        <authorList>
            <person name="Zeman M."/>
            <person name="Kubasova T."/>
            <person name="Jahodarova E."/>
            <person name="Nykrynova M."/>
            <person name="Rychlik I."/>
        </authorList>
    </citation>
    <scope>NUCLEOTIDE SEQUENCE [LARGE SCALE GENOMIC DNA]</scope>
    <source>
        <strain evidence="2">ET341</strain>
    </source>
</reference>
<gene>
    <name evidence="1" type="ORF">QUV98_03385</name>
</gene>
<organism evidence="1 2">
    <name type="scientific">Massilimicrobiota timonensis</name>
    <dbReference type="NCBI Taxonomy" id="1776392"/>
    <lineage>
        <taxon>Bacteria</taxon>
        <taxon>Bacillati</taxon>
        <taxon>Bacillota</taxon>
        <taxon>Erysipelotrichia</taxon>
        <taxon>Erysipelotrichales</taxon>
        <taxon>Erysipelotrichaceae</taxon>
        <taxon>Massilimicrobiota</taxon>
    </lineage>
</organism>
<dbReference type="Proteomes" id="UP001529275">
    <property type="component" value="Unassembled WGS sequence"/>
</dbReference>
<name>A0ABT7UGU7_9FIRM</name>
<dbReference type="RefSeq" id="WP_289527328.1">
    <property type="nucleotide sequence ID" value="NZ_JAUDCK010000007.1"/>
</dbReference>
<proteinExistence type="predicted"/>
<comment type="caution">
    <text evidence="1">The sequence shown here is derived from an EMBL/GenBank/DDBJ whole genome shotgun (WGS) entry which is preliminary data.</text>
</comment>
<accession>A0ABT7UGU7</accession>
<evidence type="ECO:0000313" key="2">
    <source>
        <dbReference type="Proteomes" id="UP001529275"/>
    </source>
</evidence>
<evidence type="ECO:0000313" key="1">
    <source>
        <dbReference type="EMBL" id="MDM8195361.1"/>
    </source>
</evidence>
<protein>
    <submittedName>
        <fullName evidence="1">Uncharacterized protein</fullName>
    </submittedName>
</protein>